<feature type="compositionally biased region" description="Low complexity" evidence="1">
    <location>
        <begin position="328"/>
        <end position="345"/>
    </location>
</feature>
<keyword evidence="2" id="KW-0812">Transmembrane</keyword>
<reference evidence="3 4" key="1">
    <citation type="submission" date="2019-11" db="EMBL/GenBank/DDBJ databases">
        <title>Acidiferrimicrobium australis gen. nov., sp. nov., an acidophilic and obligately heterotrophic, member of the Actinobacteria that catalyses dissimilatory oxido- reduction of iron isolated from metal-rich acidic water in Chile.</title>
        <authorList>
            <person name="Gonzalez D."/>
            <person name="Huber K."/>
            <person name="Hedrich S."/>
            <person name="Rojas-Villalobos C."/>
            <person name="Quatrini R."/>
            <person name="Dinamarca M.A."/>
            <person name="Schwarz A."/>
            <person name="Canales C."/>
            <person name="Nancucheo I."/>
        </authorList>
    </citation>
    <scope>NUCLEOTIDE SEQUENCE [LARGE SCALE GENOMIC DNA]</scope>
    <source>
        <strain evidence="3 4">USS-CCA1</strain>
    </source>
</reference>
<organism evidence="3 4">
    <name type="scientific">Acidiferrimicrobium australe</name>
    <dbReference type="NCBI Taxonomy" id="2664430"/>
    <lineage>
        <taxon>Bacteria</taxon>
        <taxon>Bacillati</taxon>
        <taxon>Actinomycetota</taxon>
        <taxon>Acidimicrobiia</taxon>
        <taxon>Acidimicrobiales</taxon>
        <taxon>Acidimicrobiaceae</taxon>
        <taxon>Acidiferrimicrobium</taxon>
    </lineage>
</organism>
<protein>
    <recommendedName>
        <fullName evidence="5">Conjugal transfer protein TrbL</fullName>
    </recommendedName>
</protein>
<dbReference type="EMBL" id="WJHE01000026">
    <property type="protein sequence ID" value="MST31257.1"/>
    <property type="molecule type" value="Genomic_DNA"/>
</dbReference>
<feature type="compositionally biased region" description="Low complexity" evidence="1">
    <location>
        <begin position="356"/>
        <end position="371"/>
    </location>
</feature>
<evidence type="ECO:0000313" key="3">
    <source>
        <dbReference type="EMBL" id="MST31257.1"/>
    </source>
</evidence>
<keyword evidence="2" id="KW-1133">Transmembrane helix</keyword>
<evidence type="ECO:0000256" key="2">
    <source>
        <dbReference type="SAM" id="Phobius"/>
    </source>
</evidence>
<comment type="caution">
    <text evidence="3">The sequence shown here is derived from an EMBL/GenBank/DDBJ whole genome shotgun (WGS) entry which is preliminary data.</text>
</comment>
<accession>A0ABW9QPK2</accession>
<feature type="transmembrane region" description="Helical" evidence="2">
    <location>
        <begin position="104"/>
        <end position="124"/>
    </location>
</feature>
<gene>
    <name evidence="3" type="ORF">GHK86_00735</name>
</gene>
<feature type="transmembrane region" description="Helical" evidence="2">
    <location>
        <begin position="60"/>
        <end position="83"/>
    </location>
</feature>
<keyword evidence="2" id="KW-0472">Membrane</keyword>
<feature type="transmembrane region" description="Helical" evidence="2">
    <location>
        <begin position="194"/>
        <end position="217"/>
    </location>
</feature>
<feature type="region of interest" description="Disordered" evidence="1">
    <location>
        <begin position="325"/>
        <end position="446"/>
    </location>
</feature>
<feature type="compositionally biased region" description="Gly residues" evidence="1">
    <location>
        <begin position="372"/>
        <end position="383"/>
    </location>
</feature>
<sequence length="446" mass="43428">MSCSLINPLSYRSCAGDIAKSVAGDAFDSIAKSFGHAAQSATQWLWAQINVATAVHLGGAGFSTVLGMVAAIAGTVAVGLFVIQIIQSLFRREPAGLGRAIRGLLVAFIAGGVSVAVVNLLLAATDALCTGIVQTAVGTDPAGLGRLVLGSSATAALVGMVSGPGGAAGVLLLALAILVAVVIVYVALVIRKVLIVVTAVFAPLAFAGSLADITVAWTRRWIEFTLALVFSKLILILIFVIGYFMLIKGVGQAGTGVTQEITQVVSGVIVLALAGFAPWLALKVVHFTGDHATQLHAMSATTAGGALAVGRMGQKAVPAMGAVTSKLSAGSGNDTTSGDTAGSSTPPAQHTPPTEPTAGGVPGTGDAPGDPGASGGPSTGGGPSPSPGPGGPHGAAAGTGPLSPPPAGVPASGGPAPGPAAAPAGAAAGGSASRPRLPQRCDPRAL</sequence>
<evidence type="ECO:0008006" key="5">
    <source>
        <dbReference type="Google" id="ProtNLM"/>
    </source>
</evidence>
<evidence type="ECO:0000313" key="4">
    <source>
        <dbReference type="Proteomes" id="UP000437736"/>
    </source>
</evidence>
<feature type="transmembrane region" description="Helical" evidence="2">
    <location>
        <begin position="168"/>
        <end position="188"/>
    </location>
</feature>
<feature type="compositionally biased region" description="Low complexity" evidence="1">
    <location>
        <begin position="409"/>
        <end position="433"/>
    </location>
</feature>
<feature type="transmembrane region" description="Helical" evidence="2">
    <location>
        <begin position="261"/>
        <end position="282"/>
    </location>
</feature>
<feature type="transmembrane region" description="Helical" evidence="2">
    <location>
        <begin position="224"/>
        <end position="246"/>
    </location>
</feature>
<proteinExistence type="predicted"/>
<evidence type="ECO:0000256" key="1">
    <source>
        <dbReference type="SAM" id="MobiDB-lite"/>
    </source>
</evidence>
<dbReference type="Proteomes" id="UP000437736">
    <property type="component" value="Unassembled WGS sequence"/>
</dbReference>
<keyword evidence="4" id="KW-1185">Reference proteome</keyword>
<name>A0ABW9QPK2_9ACTN</name>